<evidence type="ECO:0000313" key="2">
    <source>
        <dbReference type="Proteomes" id="UP000094112"/>
    </source>
</evidence>
<dbReference type="Proteomes" id="UP000094112">
    <property type="component" value="Unassembled WGS sequence"/>
</dbReference>
<evidence type="ECO:0000313" key="1">
    <source>
        <dbReference type="EMBL" id="ODQ57396.1"/>
    </source>
</evidence>
<name>A0A1E3NW85_WICAA</name>
<organism evidence="1 2">
    <name type="scientific">Wickerhamomyces anomalus (strain ATCC 58044 / CBS 1984 / NCYC 433 / NRRL Y-366-8)</name>
    <name type="common">Yeast</name>
    <name type="synonym">Hansenula anomala</name>
    <dbReference type="NCBI Taxonomy" id="683960"/>
    <lineage>
        <taxon>Eukaryota</taxon>
        <taxon>Fungi</taxon>
        <taxon>Dikarya</taxon>
        <taxon>Ascomycota</taxon>
        <taxon>Saccharomycotina</taxon>
        <taxon>Saccharomycetes</taxon>
        <taxon>Phaffomycetales</taxon>
        <taxon>Wickerhamomycetaceae</taxon>
        <taxon>Wickerhamomyces</taxon>
    </lineage>
</organism>
<reference evidence="1 2" key="1">
    <citation type="journal article" date="2016" name="Proc. Natl. Acad. Sci. U.S.A.">
        <title>Comparative genomics of biotechnologically important yeasts.</title>
        <authorList>
            <person name="Riley R."/>
            <person name="Haridas S."/>
            <person name="Wolfe K.H."/>
            <person name="Lopes M.R."/>
            <person name="Hittinger C.T."/>
            <person name="Goeker M."/>
            <person name="Salamov A.A."/>
            <person name="Wisecaver J.H."/>
            <person name="Long T.M."/>
            <person name="Calvey C.H."/>
            <person name="Aerts A.L."/>
            <person name="Barry K.W."/>
            <person name="Choi C."/>
            <person name="Clum A."/>
            <person name="Coughlan A.Y."/>
            <person name="Deshpande S."/>
            <person name="Douglass A.P."/>
            <person name="Hanson S.J."/>
            <person name="Klenk H.-P."/>
            <person name="LaButti K.M."/>
            <person name="Lapidus A."/>
            <person name="Lindquist E.A."/>
            <person name="Lipzen A.M."/>
            <person name="Meier-Kolthoff J.P."/>
            <person name="Ohm R.A."/>
            <person name="Otillar R.P."/>
            <person name="Pangilinan J.L."/>
            <person name="Peng Y."/>
            <person name="Rokas A."/>
            <person name="Rosa C.A."/>
            <person name="Scheuner C."/>
            <person name="Sibirny A.A."/>
            <person name="Slot J.C."/>
            <person name="Stielow J.B."/>
            <person name="Sun H."/>
            <person name="Kurtzman C.P."/>
            <person name="Blackwell M."/>
            <person name="Grigoriev I.V."/>
            <person name="Jeffries T.W."/>
        </authorList>
    </citation>
    <scope>NUCLEOTIDE SEQUENCE [LARGE SCALE GENOMIC DNA]</scope>
    <source>
        <strain evidence="2">ATCC 58044 / CBS 1984 / NCYC 433 / NRRL Y-366-8</strain>
    </source>
</reference>
<keyword evidence="2" id="KW-1185">Reference proteome</keyword>
<dbReference type="AlphaFoldDB" id="A0A1E3NW85"/>
<sequence length="176" mass="20717">MAMKSRFNLEEFGLVIVVLSSLFYSTAASLTHYTLFPNSHYDYGCEVSDGNQICFMELMTYNKIIDDVKSTRIWVRPSDNQHFNVLHFKDSNQWSDKSNATIEICNELLSNYDDQIDYCGYRLRLKRKQMNNEDWILWNKMMEFTAQTYEEPKCEKITKSCGLLSTLIQVMLQPIK</sequence>
<proteinExistence type="predicted"/>
<gene>
    <name evidence="1" type="ORF">WICANDRAFT_80739</name>
</gene>
<dbReference type="RefSeq" id="XP_019036603.1">
    <property type="nucleotide sequence ID" value="XM_019185114.1"/>
</dbReference>
<dbReference type="EMBL" id="KV454213">
    <property type="protein sequence ID" value="ODQ57396.1"/>
    <property type="molecule type" value="Genomic_DNA"/>
</dbReference>
<dbReference type="GeneID" id="30202360"/>
<accession>A0A1E3NW85</accession>
<protein>
    <submittedName>
        <fullName evidence="1">Uncharacterized protein</fullName>
    </submittedName>
</protein>